<evidence type="ECO:0000256" key="1">
    <source>
        <dbReference type="SAM" id="MobiDB-lite"/>
    </source>
</evidence>
<dbReference type="RefSeq" id="WP_311644478.1">
    <property type="nucleotide sequence ID" value="NZ_JAVRFA010000016.1"/>
</dbReference>
<proteinExistence type="predicted"/>
<reference evidence="3" key="1">
    <citation type="submission" date="2023-07" db="EMBL/GenBank/DDBJ databases">
        <title>30 novel species of actinomycetes from the DSMZ collection.</title>
        <authorList>
            <person name="Nouioui I."/>
        </authorList>
    </citation>
    <scope>NUCLEOTIDE SEQUENCE [LARGE SCALE GENOMIC DNA]</scope>
    <source>
        <strain evidence="3">DSM 41636</strain>
    </source>
</reference>
<gene>
    <name evidence="2" type="ORF">RM705_15980</name>
</gene>
<dbReference type="Proteomes" id="UP001183881">
    <property type="component" value="Unassembled WGS sequence"/>
</dbReference>
<keyword evidence="3" id="KW-1185">Reference proteome</keyword>
<evidence type="ECO:0000313" key="2">
    <source>
        <dbReference type="EMBL" id="MDT0396172.1"/>
    </source>
</evidence>
<accession>A0ABU2PWH3</accession>
<evidence type="ECO:0000313" key="3">
    <source>
        <dbReference type="Proteomes" id="UP001183881"/>
    </source>
</evidence>
<protein>
    <submittedName>
        <fullName evidence="2">Uncharacterized protein</fullName>
    </submittedName>
</protein>
<feature type="region of interest" description="Disordered" evidence="1">
    <location>
        <begin position="33"/>
        <end position="54"/>
    </location>
</feature>
<organism evidence="2 3">
    <name type="scientific">Streptomyces edwardsiae</name>
    <dbReference type="NCBI Taxonomy" id="3075527"/>
    <lineage>
        <taxon>Bacteria</taxon>
        <taxon>Bacillati</taxon>
        <taxon>Actinomycetota</taxon>
        <taxon>Actinomycetes</taxon>
        <taxon>Kitasatosporales</taxon>
        <taxon>Streptomycetaceae</taxon>
        <taxon>Streptomyces</taxon>
    </lineage>
</organism>
<comment type="caution">
    <text evidence="2">The sequence shown here is derived from an EMBL/GenBank/DDBJ whole genome shotgun (WGS) entry which is preliminary data.</text>
</comment>
<dbReference type="EMBL" id="JAVRFA010000016">
    <property type="protein sequence ID" value="MDT0396172.1"/>
    <property type="molecule type" value="Genomic_DNA"/>
</dbReference>
<name>A0ABU2PWH3_9ACTN</name>
<sequence length="54" mass="5989">MKFTRFEWWHRPAPHPPPRTITRGPPVITAPDVMCGTPPPAAGRPAGEFLQRSA</sequence>